<dbReference type="SMART" id="SM00369">
    <property type="entry name" value="LRR_TYP"/>
    <property type="match status" value="13"/>
</dbReference>
<evidence type="ECO:0000256" key="3">
    <source>
        <dbReference type="ARBA" id="ARBA00022588"/>
    </source>
</evidence>
<dbReference type="EMBL" id="ACPB03006194">
    <property type="status" value="NOT_ANNOTATED_CDS"/>
    <property type="molecule type" value="Genomic_DNA"/>
</dbReference>
<dbReference type="FunFam" id="3.40.50.10140:FF:000001">
    <property type="entry name" value="Toll-like receptor 2"/>
    <property type="match status" value="1"/>
</dbReference>
<evidence type="ECO:0000256" key="6">
    <source>
        <dbReference type="ARBA" id="ARBA00022729"/>
    </source>
</evidence>
<dbReference type="SUPFAM" id="SSF52058">
    <property type="entry name" value="L domain-like"/>
    <property type="match status" value="1"/>
</dbReference>
<name>T1HC46_RHOPR</name>
<keyword evidence="8" id="KW-0391">Immunity</keyword>
<dbReference type="VEuPathDB" id="VectorBase:RPRC001608"/>
<proteinExistence type="inferred from homology"/>
<dbReference type="InterPro" id="IPR000157">
    <property type="entry name" value="TIR_dom"/>
</dbReference>
<keyword evidence="12" id="KW-0325">Glycoprotein</keyword>
<accession>T1HC46</accession>
<dbReference type="Gene3D" id="3.80.10.10">
    <property type="entry name" value="Ribonuclease Inhibitor"/>
    <property type="match status" value="3"/>
</dbReference>
<keyword evidence="3" id="KW-0399">Innate immunity</keyword>
<evidence type="ECO:0000256" key="2">
    <source>
        <dbReference type="ARBA" id="ARBA00009634"/>
    </source>
</evidence>
<dbReference type="Gene3D" id="3.40.50.10140">
    <property type="entry name" value="Toll/interleukin-1 receptor homology (TIR) domain"/>
    <property type="match status" value="1"/>
</dbReference>
<protein>
    <submittedName>
        <fullName evidence="13">TIR domain-containing protein</fullName>
    </submittedName>
</protein>
<evidence type="ECO:0000256" key="5">
    <source>
        <dbReference type="ARBA" id="ARBA00022692"/>
    </source>
</evidence>
<dbReference type="EnsemblMetazoa" id="RPRC001608-RA">
    <property type="protein sequence ID" value="RPRC001608-PA"/>
    <property type="gene ID" value="RPRC001608"/>
</dbReference>
<dbReference type="PROSITE" id="PS51450">
    <property type="entry name" value="LRR"/>
    <property type="match status" value="3"/>
</dbReference>
<dbReference type="OMA" id="YHRIFLE"/>
<dbReference type="GO" id="GO:0004888">
    <property type="term" value="F:transmembrane signaling receptor activity"/>
    <property type="evidence" value="ECO:0007669"/>
    <property type="project" value="InterPro"/>
</dbReference>
<dbReference type="InParanoid" id="T1HC46"/>
<evidence type="ECO:0000313" key="13">
    <source>
        <dbReference type="EnsemblMetazoa" id="RPRC001608-PA"/>
    </source>
</evidence>
<evidence type="ECO:0000256" key="10">
    <source>
        <dbReference type="ARBA" id="ARBA00023136"/>
    </source>
</evidence>
<dbReference type="SUPFAM" id="SSF52047">
    <property type="entry name" value="RNI-like"/>
    <property type="match status" value="1"/>
</dbReference>
<dbReference type="InterPro" id="IPR003591">
    <property type="entry name" value="Leu-rich_rpt_typical-subtyp"/>
</dbReference>
<dbReference type="PANTHER" id="PTHR24365:SF530">
    <property type="entry name" value="MSTPROX-RELATED"/>
    <property type="match status" value="1"/>
</dbReference>
<keyword evidence="10" id="KW-0472">Membrane</keyword>
<evidence type="ECO:0000313" key="14">
    <source>
        <dbReference type="Proteomes" id="UP000015103"/>
    </source>
</evidence>
<reference evidence="13" key="1">
    <citation type="submission" date="2015-05" db="UniProtKB">
        <authorList>
            <consortium name="EnsemblMetazoa"/>
        </authorList>
    </citation>
    <scope>IDENTIFICATION</scope>
</reference>
<evidence type="ECO:0000256" key="7">
    <source>
        <dbReference type="ARBA" id="ARBA00022737"/>
    </source>
</evidence>
<comment type="subcellular location">
    <subcellularLocation>
        <location evidence="1">Membrane</location>
        <topology evidence="1">Single-pass type I membrane protein</topology>
    </subcellularLocation>
</comment>
<dbReference type="InterPro" id="IPR017241">
    <property type="entry name" value="Toll-like_receptor"/>
</dbReference>
<dbReference type="Pfam" id="PF01582">
    <property type="entry name" value="TIR"/>
    <property type="match status" value="1"/>
</dbReference>
<dbReference type="HOGENOM" id="CLU_006000_1_1_1"/>
<dbReference type="eggNOG" id="KOG4641">
    <property type="taxonomic scope" value="Eukaryota"/>
</dbReference>
<keyword evidence="6" id="KW-0732">Signal</keyword>
<sequence length="844" mass="98496">MFSALSTWLFILSAGIVQYPCSHAIQQTWIEQNFPNKITQDDFELLKRDNDTGCKILLCPRTHNYYIYGYTCWRIPTDTEIIGNTLFLRTTRIERIFAGEFEKWPQLLSLNIEMNPELVEIETGTFSNLTNLNYLSISNNYKLSSIEPDLFTGLVNLKELQLVKNNLYHLTDLILSVNPIILPSLRSLDLSQNSFDKINSNDLHKFHSKIKILSLMFCGLSQIDGDSFKTLTELRELNLANNNLNANTLSNLISNLTITMKNLTRLSIAGNLLHKDPSKLFQAISLTNITDLDVKDNHFDILKPKLFPFMPNITRLDLSGIMAVNIDNNTFNEKLLPNLTTLIVARNSFPGVLENLLLPNLIELDLSENSCENCFLSPLFKINEFIFEKMENLRILNLAKNALYQVKSFTFYGLFNLEILNLSNCSIFLIEDYSFVNSTNLNQLDLSFNNFLMNYSIRSKTFTGLNNLEMLKLHNCGLNSNFDPYLFSGLPNLKYLTLRDNSLTYINSLWFENLTNLIEIDLANNYIVEWNQFRLFNNNNDLVALNLFSNRLRIFTSDMLEDFQKLLYLDLRDNLWDCTCQLVLKVQDFLSAKNISINSLSLNTTKNKCFSPENKENLELIKFLKSHIDRNQCKNIQLALIIFFCFLAIALLSVGALLIYYLRWHIRYWVFLFRQAMRYNYFPGNNKRNSKDSKYKYDAFVSYSHEDRNFVVRLVAMLETQPPYYKLCVFERDFNVGNIITESVFECLTSSRRTILVLSDSFARSTWCLWEMQLAQHKRLFFKDEQTEPLVIIKIGEIMDRHMTPTLRYLIKSRVYLQWNSDPIKQKLFWHRLREALTPPKVPV</sequence>
<evidence type="ECO:0000256" key="1">
    <source>
        <dbReference type="ARBA" id="ARBA00004479"/>
    </source>
</evidence>
<dbReference type="InterPro" id="IPR001611">
    <property type="entry name" value="Leu-rich_rpt"/>
</dbReference>
<dbReference type="InterPro" id="IPR032675">
    <property type="entry name" value="LRR_dom_sf"/>
</dbReference>
<dbReference type="PROSITE" id="PS50104">
    <property type="entry name" value="TIR"/>
    <property type="match status" value="1"/>
</dbReference>
<dbReference type="PANTHER" id="PTHR24365">
    <property type="entry name" value="TOLL-LIKE RECEPTOR"/>
    <property type="match status" value="1"/>
</dbReference>
<dbReference type="STRING" id="13249.T1HC46"/>
<keyword evidence="14" id="KW-1185">Reference proteome</keyword>
<dbReference type="Proteomes" id="UP000015103">
    <property type="component" value="Unassembled WGS sequence"/>
</dbReference>
<evidence type="ECO:0000256" key="11">
    <source>
        <dbReference type="ARBA" id="ARBA00023170"/>
    </source>
</evidence>
<dbReference type="GO" id="GO:0002224">
    <property type="term" value="P:toll-like receptor signaling pathway"/>
    <property type="evidence" value="ECO:0007669"/>
    <property type="project" value="InterPro"/>
</dbReference>
<keyword evidence="4" id="KW-0433">Leucine-rich repeat</keyword>
<dbReference type="GO" id="GO:0005886">
    <property type="term" value="C:plasma membrane"/>
    <property type="evidence" value="ECO:0007669"/>
    <property type="project" value="TreeGrafter"/>
</dbReference>
<evidence type="ECO:0000256" key="9">
    <source>
        <dbReference type="ARBA" id="ARBA00022989"/>
    </source>
</evidence>
<keyword evidence="5" id="KW-0812">Transmembrane</keyword>
<dbReference type="InterPro" id="IPR035897">
    <property type="entry name" value="Toll_tir_struct_dom_sf"/>
</dbReference>
<evidence type="ECO:0000256" key="12">
    <source>
        <dbReference type="ARBA" id="ARBA00023180"/>
    </source>
</evidence>
<organism evidence="13 14">
    <name type="scientific">Rhodnius prolixus</name>
    <name type="common">Triatomid bug</name>
    <dbReference type="NCBI Taxonomy" id="13249"/>
    <lineage>
        <taxon>Eukaryota</taxon>
        <taxon>Metazoa</taxon>
        <taxon>Ecdysozoa</taxon>
        <taxon>Arthropoda</taxon>
        <taxon>Hexapoda</taxon>
        <taxon>Insecta</taxon>
        <taxon>Pterygota</taxon>
        <taxon>Neoptera</taxon>
        <taxon>Paraneoptera</taxon>
        <taxon>Hemiptera</taxon>
        <taxon>Heteroptera</taxon>
        <taxon>Panheteroptera</taxon>
        <taxon>Cimicomorpha</taxon>
        <taxon>Reduviidae</taxon>
        <taxon>Triatominae</taxon>
        <taxon>Rhodnius</taxon>
    </lineage>
</organism>
<keyword evidence="7" id="KW-0677">Repeat</keyword>
<keyword evidence="11" id="KW-0675">Receptor</keyword>
<dbReference type="Pfam" id="PF13855">
    <property type="entry name" value="LRR_8"/>
    <property type="match status" value="3"/>
</dbReference>
<dbReference type="AlphaFoldDB" id="T1HC46"/>
<evidence type="ECO:0000256" key="4">
    <source>
        <dbReference type="ARBA" id="ARBA00022614"/>
    </source>
</evidence>
<dbReference type="GO" id="GO:0045087">
    <property type="term" value="P:innate immune response"/>
    <property type="evidence" value="ECO:0007669"/>
    <property type="project" value="UniProtKB-KW"/>
</dbReference>
<dbReference type="SMART" id="SM00255">
    <property type="entry name" value="TIR"/>
    <property type="match status" value="1"/>
</dbReference>
<evidence type="ECO:0000256" key="8">
    <source>
        <dbReference type="ARBA" id="ARBA00022859"/>
    </source>
</evidence>
<dbReference type="SUPFAM" id="SSF52200">
    <property type="entry name" value="Toll/Interleukin receptor TIR domain"/>
    <property type="match status" value="1"/>
</dbReference>
<dbReference type="PIRSF" id="PIRSF037595">
    <property type="entry name" value="Toll-like_receptor"/>
    <property type="match status" value="1"/>
</dbReference>
<keyword evidence="9" id="KW-1133">Transmembrane helix</keyword>
<comment type="similarity">
    <text evidence="2">Belongs to the Toll-like receptor family.</text>
</comment>